<accession>A0ABN7WPV1</accession>
<feature type="compositionally biased region" description="Basic and acidic residues" evidence="1">
    <location>
        <begin position="15"/>
        <end position="24"/>
    </location>
</feature>
<feature type="non-terminal residue" evidence="2">
    <location>
        <position position="1"/>
    </location>
</feature>
<name>A0ABN7WPV1_GIGMA</name>
<feature type="region of interest" description="Disordered" evidence="1">
    <location>
        <begin position="1"/>
        <end position="24"/>
    </location>
</feature>
<keyword evidence="3" id="KW-1185">Reference proteome</keyword>
<feature type="non-terminal residue" evidence="2">
    <location>
        <position position="262"/>
    </location>
</feature>
<proteinExistence type="predicted"/>
<sequence length="262" mass="31183">MESSNSEYSDPEYSDPEHLVYESKDNYEKDFNNEEIELNEVVVRLREAAQGSMSLDNFFKPVKKLEIKIEILDSDISDSDIENNNSISEQLNKLNNKLKDIKNMNTYEYFHLLAMHKYLIVIFNNEEFSSHIDLSCEILQQVFQRSPWMAHHIHEWSKSWITTETLPISKQEQRKYTQTLIDNEDVQNSCLRFICTMEIVRTWLCYLGLVYKLHQQSVYYNRHEHPNLVQYCAIFPEKIKDLEPLMPQFVSNKMEIVINPEI</sequence>
<protein>
    <submittedName>
        <fullName evidence="2">3752_t:CDS:1</fullName>
    </submittedName>
</protein>
<evidence type="ECO:0000256" key="1">
    <source>
        <dbReference type="SAM" id="MobiDB-lite"/>
    </source>
</evidence>
<evidence type="ECO:0000313" key="2">
    <source>
        <dbReference type="EMBL" id="CAG8837649.1"/>
    </source>
</evidence>
<organism evidence="2 3">
    <name type="scientific">Gigaspora margarita</name>
    <dbReference type="NCBI Taxonomy" id="4874"/>
    <lineage>
        <taxon>Eukaryota</taxon>
        <taxon>Fungi</taxon>
        <taxon>Fungi incertae sedis</taxon>
        <taxon>Mucoromycota</taxon>
        <taxon>Glomeromycotina</taxon>
        <taxon>Glomeromycetes</taxon>
        <taxon>Diversisporales</taxon>
        <taxon>Gigasporaceae</taxon>
        <taxon>Gigaspora</taxon>
    </lineage>
</organism>
<dbReference type="Proteomes" id="UP000789901">
    <property type="component" value="Unassembled WGS sequence"/>
</dbReference>
<dbReference type="EMBL" id="CAJVQB010056360">
    <property type="protein sequence ID" value="CAG8837649.1"/>
    <property type="molecule type" value="Genomic_DNA"/>
</dbReference>
<gene>
    <name evidence="2" type="ORF">GMARGA_LOCUS33596</name>
</gene>
<reference evidence="2 3" key="1">
    <citation type="submission" date="2021-06" db="EMBL/GenBank/DDBJ databases">
        <authorList>
            <person name="Kallberg Y."/>
            <person name="Tangrot J."/>
            <person name="Rosling A."/>
        </authorList>
    </citation>
    <scope>NUCLEOTIDE SEQUENCE [LARGE SCALE GENOMIC DNA]</scope>
    <source>
        <strain evidence="2 3">120-4 pot B 10/14</strain>
    </source>
</reference>
<evidence type="ECO:0000313" key="3">
    <source>
        <dbReference type="Proteomes" id="UP000789901"/>
    </source>
</evidence>
<comment type="caution">
    <text evidence="2">The sequence shown here is derived from an EMBL/GenBank/DDBJ whole genome shotgun (WGS) entry which is preliminary data.</text>
</comment>